<keyword evidence="3" id="KW-1185">Reference proteome</keyword>
<name>A0AAV6RZU8_SOLSE</name>
<feature type="region of interest" description="Disordered" evidence="1">
    <location>
        <begin position="60"/>
        <end position="85"/>
    </location>
</feature>
<evidence type="ECO:0000313" key="3">
    <source>
        <dbReference type="Proteomes" id="UP000693946"/>
    </source>
</evidence>
<dbReference type="AlphaFoldDB" id="A0AAV6RZU8"/>
<dbReference type="EMBL" id="JAGKHQ010000008">
    <property type="protein sequence ID" value="KAG7510956.1"/>
    <property type="molecule type" value="Genomic_DNA"/>
</dbReference>
<feature type="compositionally biased region" description="Pro residues" evidence="1">
    <location>
        <begin position="1"/>
        <end position="12"/>
    </location>
</feature>
<sequence length="138" mass="15036">MDPEHPPQPPLPDTTGAAHMSGEPDNFVSQDCSHFSAKRLRAQNEGRRFAALLVLKEVTSTRKRAVDDRHGSSSLTPPKQPHEETRLWEYSSSIKNMQFCATAPGFQPSPKQLIVQQPKDKGSSPSAVCGGVGGYADH</sequence>
<evidence type="ECO:0000313" key="2">
    <source>
        <dbReference type="EMBL" id="KAG7510956.1"/>
    </source>
</evidence>
<accession>A0AAV6RZU8</accession>
<protein>
    <submittedName>
        <fullName evidence="2">Uncharacterized protein</fullName>
    </submittedName>
</protein>
<feature type="region of interest" description="Disordered" evidence="1">
    <location>
        <begin position="1"/>
        <end position="30"/>
    </location>
</feature>
<dbReference type="Proteomes" id="UP000693946">
    <property type="component" value="Linkage Group LG16"/>
</dbReference>
<evidence type="ECO:0000256" key="1">
    <source>
        <dbReference type="SAM" id="MobiDB-lite"/>
    </source>
</evidence>
<feature type="region of interest" description="Disordered" evidence="1">
    <location>
        <begin position="105"/>
        <end position="138"/>
    </location>
</feature>
<reference evidence="2 3" key="1">
    <citation type="journal article" date="2021" name="Sci. Rep.">
        <title>Chromosome anchoring in Senegalese sole (Solea senegalensis) reveals sex-associated markers and genome rearrangements in flatfish.</title>
        <authorList>
            <person name="Guerrero-Cozar I."/>
            <person name="Gomez-Garrido J."/>
            <person name="Berbel C."/>
            <person name="Martinez-Blanch J.F."/>
            <person name="Alioto T."/>
            <person name="Claros M.G."/>
            <person name="Gagnaire P.A."/>
            <person name="Manchado M."/>
        </authorList>
    </citation>
    <scope>NUCLEOTIDE SEQUENCE [LARGE SCALE GENOMIC DNA]</scope>
    <source>
        <strain evidence="2">Sse05_10M</strain>
    </source>
</reference>
<proteinExistence type="predicted"/>
<organism evidence="2 3">
    <name type="scientific">Solea senegalensis</name>
    <name type="common">Senegalese sole</name>
    <dbReference type="NCBI Taxonomy" id="28829"/>
    <lineage>
        <taxon>Eukaryota</taxon>
        <taxon>Metazoa</taxon>
        <taxon>Chordata</taxon>
        <taxon>Craniata</taxon>
        <taxon>Vertebrata</taxon>
        <taxon>Euteleostomi</taxon>
        <taxon>Actinopterygii</taxon>
        <taxon>Neopterygii</taxon>
        <taxon>Teleostei</taxon>
        <taxon>Neoteleostei</taxon>
        <taxon>Acanthomorphata</taxon>
        <taxon>Carangaria</taxon>
        <taxon>Pleuronectiformes</taxon>
        <taxon>Pleuronectoidei</taxon>
        <taxon>Soleidae</taxon>
        <taxon>Solea</taxon>
    </lineage>
</organism>
<gene>
    <name evidence="2" type="ORF">JOB18_036707</name>
</gene>
<comment type="caution">
    <text evidence="2">The sequence shown here is derived from an EMBL/GenBank/DDBJ whole genome shotgun (WGS) entry which is preliminary data.</text>
</comment>